<name>A0A6M5YVX6_9BACT</name>
<dbReference type="KEGG" id="ftj:FTUN_5658"/>
<sequence>MKSTLHTTKNAGGCKKTAGNLVIYDRTFRTNERTEIFYTLPISYVSICPALDFPARTLLTPIRFTTAAKLHRDPGIEAGAAHPNRIVPSSGSHINEYAPARGRGATQSCSSIGGNGHA</sequence>
<gene>
    <name evidence="2" type="ORF">FTUN_5658</name>
</gene>
<accession>A0A6M5YVX6</accession>
<reference evidence="3" key="1">
    <citation type="submission" date="2020-05" db="EMBL/GenBank/DDBJ databases">
        <title>Frigoriglobus tundricola gen. nov., sp. nov., a psychrotolerant cellulolytic planctomycete of the family Gemmataceae with two divergent copies of 16S rRNA gene.</title>
        <authorList>
            <person name="Kulichevskaya I.S."/>
            <person name="Ivanova A.A."/>
            <person name="Naumoff D.G."/>
            <person name="Beletsky A.V."/>
            <person name="Rijpstra W.I.C."/>
            <person name="Sinninghe Damste J.S."/>
            <person name="Mardanov A.V."/>
            <person name="Ravin N.V."/>
            <person name="Dedysh S.N."/>
        </authorList>
    </citation>
    <scope>NUCLEOTIDE SEQUENCE [LARGE SCALE GENOMIC DNA]</scope>
    <source>
        <strain evidence="3">PL17</strain>
    </source>
</reference>
<keyword evidence="3" id="KW-1185">Reference proteome</keyword>
<feature type="region of interest" description="Disordered" evidence="1">
    <location>
        <begin position="76"/>
        <end position="118"/>
    </location>
</feature>
<dbReference type="EMBL" id="CP053452">
    <property type="protein sequence ID" value="QJW98078.1"/>
    <property type="molecule type" value="Genomic_DNA"/>
</dbReference>
<proteinExistence type="predicted"/>
<evidence type="ECO:0000313" key="3">
    <source>
        <dbReference type="Proteomes" id="UP000503447"/>
    </source>
</evidence>
<dbReference type="Proteomes" id="UP000503447">
    <property type="component" value="Chromosome"/>
</dbReference>
<protein>
    <submittedName>
        <fullName evidence="2">Uncharacterized protein</fullName>
    </submittedName>
</protein>
<evidence type="ECO:0000256" key="1">
    <source>
        <dbReference type="SAM" id="MobiDB-lite"/>
    </source>
</evidence>
<organism evidence="2 3">
    <name type="scientific">Frigoriglobus tundricola</name>
    <dbReference type="NCBI Taxonomy" id="2774151"/>
    <lineage>
        <taxon>Bacteria</taxon>
        <taxon>Pseudomonadati</taxon>
        <taxon>Planctomycetota</taxon>
        <taxon>Planctomycetia</taxon>
        <taxon>Gemmatales</taxon>
        <taxon>Gemmataceae</taxon>
        <taxon>Frigoriglobus</taxon>
    </lineage>
</organism>
<evidence type="ECO:0000313" key="2">
    <source>
        <dbReference type="EMBL" id="QJW98078.1"/>
    </source>
</evidence>
<dbReference type="AlphaFoldDB" id="A0A6M5YVX6"/>